<accession>A0A245ZUL3</accession>
<dbReference type="EMBL" id="NBBI01000001">
    <property type="protein sequence ID" value="OWK33437.1"/>
    <property type="molecule type" value="Genomic_DNA"/>
</dbReference>
<dbReference type="Proteomes" id="UP000197290">
    <property type="component" value="Unassembled WGS sequence"/>
</dbReference>
<sequence>MAYLNFDPLAESLPAGAALAPVAPPVSTAADDSHAAAGRLSALEWSVVALARNDSLSSLRAPGRLSSAMAVLFRQSNRRLADTRLEALRRMAVLAWHHSFQVPTSELRAFFAAGFSTGQYETMMASISGALSRDRNRPRRR</sequence>
<evidence type="ECO:0000313" key="2">
    <source>
        <dbReference type="Proteomes" id="UP000197290"/>
    </source>
</evidence>
<comment type="caution">
    <text evidence="1">The sequence shown here is derived from an EMBL/GenBank/DDBJ whole genome shotgun (WGS) entry which is preliminary data.</text>
</comment>
<keyword evidence="2" id="KW-1185">Reference proteome</keyword>
<gene>
    <name evidence="1" type="ORF">SPDO_03160</name>
</gene>
<dbReference type="AlphaFoldDB" id="A0A245ZUL3"/>
<protein>
    <submittedName>
        <fullName evidence="1">Uncharacterized protein</fullName>
    </submittedName>
</protein>
<dbReference type="RefSeq" id="WP_245828984.1">
    <property type="nucleotide sequence ID" value="NZ_NBBI01000001.1"/>
</dbReference>
<evidence type="ECO:0000313" key="1">
    <source>
        <dbReference type="EMBL" id="OWK33437.1"/>
    </source>
</evidence>
<organism evidence="1 2">
    <name type="scientific">Sphingomonas dokdonensis</name>
    <dbReference type="NCBI Taxonomy" id="344880"/>
    <lineage>
        <taxon>Bacteria</taxon>
        <taxon>Pseudomonadati</taxon>
        <taxon>Pseudomonadota</taxon>
        <taxon>Alphaproteobacteria</taxon>
        <taxon>Sphingomonadales</taxon>
        <taxon>Sphingomonadaceae</taxon>
        <taxon>Sphingomonas</taxon>
    </lineage>
</organism>
<proteinExistence type="predicted"/>
<reference evidence="1 2" key="1">
    <citation type="submission" date="2017-03" db="EMBL/GenBank/DDBJ databases">
        <title>Genome sequence of Sphingomonas dokdonensis DSM 21029.</title>
        <authorList>
            <person name="Poehlein A."/>
            <person name="Wuebbeler J.H."/>
            <person name="Steinbuechel A."/>
            <person name="Daniel R."/>
        </authorList>
    </citation>
    <scope>NUCLEOTIDE SEQUENCE [LARGE SCALE GENOMIC DNA]</scope>
    <source>
        <strain evidence="1 2">DSM 21029</strain>
    </source>
</reference>
<name>A0A245ZUL3_9SPHN</name>